<keyword evidence="5" id="KW-0029">Amino-acid transport</keyword>
<evidence type="ECO:0000256" key="5">
    <source>
        <dbReference type="ARBA" id="ARBA00022970"/>
    </source>
</evidence>
<evidence type="ECO:0000256" key="4">
    <source>
        <dbReference type="ARBA" id="ARBA00022840"/>
    </source>
</evidence>
<keyword evidence="2" id="KW-0813">Transport</keyword>
<dbReference type="GO" id="GO:0016887">
    <property type="term" value="F:ATP hydrolysis activity"/>
    <property type="evidence" value="ECO:0007669"/>
    <property type="project" value="InterPro"/>
</dbReference>
<dbReference type="PANTHER" id="PTHR43820:SF2">
    <property type="entry name" value="ABC TRANSPORTER ATP-BINDING PROTEIN"/>
    <property type="match status" value="1"/>
</dbReference>
<dbReference type="PANTHER" id="PTHR43820">
    <property type="entry name" value="HIGH-AFFINITY BRANCHED-CHAIN AMINO ACID TRANSPORT ATP-BINDING PROTEIN LIVF"/>
    <property type="match status" value="1"/>
</dbReference>
<evidence type="ECO:0000313" key="9">
    <source>
        <dbReference type="Proteomes" id="UP000436468"/>
    </source>
</evidence>
<sequence length="237" mass="26009">MLGADGRLLDVEAIDAHYGRSQALFNVSFDVGRREVVALLGRNGAGKTTTLRSIMGLNTVSQGAISFEGNRISGRRPHEIARSGISYVPETRDPFSLLTVEENIMLGYRDGSPYDLKRILSWFPDLAGLIQRRGSQLSGGQQQMMVIGRGLAPGPRLLLLDEPSQGLAPVIVKMVGRVLAELRGEDLSIVLVEQNLNLALSVADRIVVMENGSVVDRLSAEEGRRHPERIERYLTIH</sequence>
<dbReference type="InterPro" id="IPR052156">
    <property type="entry name" value="BCAA_Transport_ATP-bd_LivF"/>
</dbReference>
<reference evidence="8 9" key="1">
    <citation type="submission" date="2019-12" db="EMBL/GenBank/DDBJ databases">
        <title>Draft genome sequences Bradyrhizobium cajani AMBPC1010, Bradyrhizobium pachyrhizi AMBPC1040 and Bradyrhizobium yuanmingense ALSPC3051, three plant growth promoting strains isolated from nodules of Cajanus cajan L. in Dominican Republic.</title>
        <authorList>
            <person name="Flores-Felix J.D."/>
            <person name="Araujo J."/>
            <person name="Diaz-Alcantara C."/>
            <person name="Gonzalez-Andres F."/>
            <person name="Velazquez E."/>
        </authorList>
    </citation>
    <scope>NUCLEOTIDE SEQUENCE [LARGE SCALE GENOMIC DNA]</scope>
    <source>
        <strain evidence="8 9">1040</strain>
    </source>
</reference>
<dbReference type="CDD" id="cd03224">
    <property type="entry name" value="ABC_TM1139_LivF_branched"/>
    <property type="match status" value="1"/>
</dbReference>
<dbReference type="Proteomes" id="UP000436468">
    <property type="component" value="Unassembled WGS sequence"/>
</dbReference>
<comment type="similarity">
    <text evidence="1">Belongs to the ABC transporter superfamily.</text>
</comment>
<dbReference type="SUPFAM" id="SSF52540">
    <property type="entry name" value="P-loop containing nucleoside triphosphate hydrolases"/>
    <property type="match status" value="1"/>
</dbReference>
<evidence type="ECO:0000259" key="7">
    <source>
        <dbReference type="PROSITE" id="PS50893"/>
    </source>
</evidence>
<dbReference type="InterPro" id="IPR017871">
    <property type="entry name" value="ABC_transporter-like_CS"/>
</dbReference>
<proteinExistence type="inferred from homology"/>
<keyword evidence="9" id="KW-1185">Reference proteome</keyword>
<protein>
    <submittedName>
        <fullName evidence="8">ATP-binding cassette domain-containing protein</fullName>
    </submittedName>
</protein>
<dbReference type="GO" id="GO:0015807">
    <property type="term" value="P:L-amino acid transport"/>
    <property type="evidence" value="ECO:0007669"/>
    <property type="project" value="TreeGrafter"/>
</dbReference>
<evidence type="ECO:0000256" key="6">
    <source>
        <dbReference type="ARBA" id="ARBA00024722"/>
    </source>
</evidence>
<dbReference type="PROSITE" id="PS50893">
    <property type="entry name" value="ABC_TRANSPORTER_2"/>
    <property type="match status" value="1"/>
</dbReference>
<evidence type="ECO:0000256" key="1">
    <source>
        <dbReference type="ARBA" id="ARBA00005417"/>
    </source>
</evidence>
<dbReference type="InterPro" id="IPR003593">
    <property type="entry name" value="AAA+_ATPase"/>
</dbReference>
<keyword evidence="3" id="KW-0547">Nucleotide-binding</keyword>
<dbReference type="GO" id="GO:0015658">
    <property type="term" value="F:branched-chain amino acid transmembrane transporter activity"/>
    <property type="evidence" value="ECO:0007669"/>
    <property type="project" value="TreeGrafter"/>
</dbReference>
<dbReference type="InterPro" id="IPR003439">
    <property type="entry name" value="ABC_transporter-like_ATP-bd"/>
</dbReference>
<feature type="domain" description="ABC transporter" evidence="7">
    <location>
        <begin position="6"/>
        <end position="236"/>
    </location>
</feature>
<name>A0A844SGJ5_9BRAD</name>
<accession>A0A844SGJ5</accession>
<dbReference type="Gene3D" id="3.40.50.300">
    <property type="entry name" value="P-loop containing nucleotide triphosphate hydrolases"/>
    <property type="match status" value="1"/>
</dbReference>
<dbReference type="AlphaFoldDB" id="A0A844SGJ5"/>
<organism evidence="8 9">
    <name type="scientific">Bradyrhizobium pachyrhizi</name>
    <dbReference type="NCBI Taxonomy" id="280333"/>
    <lineage>
        <taxon>Bacteria</taxon>
        <taxon>Pseudomonadati</taxon>
        <taxon>Pseudomonadota</taxon>
        <taxon>Alphaproteobacteria</taxon>
        <taxon>Hyphomicrobiales</taxon>
        <taxon>Nitrobacteraceae</taxon>
        <taxon>Bradyrhizobium</taxon>
    </lineage>
</organism>
<comment type="caution">
    <text evidence="8">The sequence shown here is derived from an EMBL/GenBank/DDBJ whole genome shotgun (WGS) entry which is preliminary data.</text>
</comment>
<dbReference type="Pfam" id="PF00005">
    <property type="entry name" value="ABC_tran"/>
    <property type="match status" value="1"/>
</dbReference>
<gene>
    <name evidence="8" type="ORF">GPL21_06005</name>
</gene>
<dbReference type="GO" id="GO:0005524">
    <property type="term" value="F:ATP binding"/>
    <property type="evidence" value="ECO:0007669"/>
    <property type="project" value="UniProtKB-KW"/>
</dbReference>
<dbReference type="SMART" id="SM00382">
    <property type="entry name" value="AAA"/>
    <property type="match status" value="1"/>
</dbReference>
<evidence type="ECO:0000256" key="2">
    <source>
        <dbReference type="ARBA" id="ARBA00022448"/>
    </source>
</evidence>
<keyword evidence="4 8" id="KW-0067">ATP-binding</keyword>
<dbReference type="PROSITE" id="PS00211">
    <property type="entry name" value="ABC_TRANSPORTER_1"/>
    <property type="match status" value="1"/>
</dbReference>
<evidence type="ECO:0000313" key="8">
    <source>
        <dbReference type="EMBL" id="MVT64666.1"/>
    </source>
</evidence>
<dbReference type="InterPro" id="IPR027417">
    <property type="entry name" value="P-loop_NTPase"/>
</dbReference>
<dbReference type="EMBL" id="WQNF01000003">
    <property type="protein sequence ID" value="MVT64666.1"/>
    <property type="molecule type" value="Genomic_DNA"/>
</dbReference>
<comment type="function">
    <text evidence="6">Involved in beta-(1--&gt;2)glucan export. Transmembrane domains (TMD) form a pore in the inner membrane and the ATP-binding domain (NBD) is responsible for energy generation.</text>
</comment>
<evidence type="ECO:0000256" key="3">
    <source>
        <dbReference type="ARBA" id="ARBA00022741"/>
    </source>
</evidence>